<name>A0ABS2A813_9ACTN</name>
<proteinExistence type="predicted"/>
<protein>
    <submittedName>
        <fullName evidence="2">Uncharacterized protein</fullName>
    </submittedName>
</protein>
<sequence>MLTEWKRRKAAERVKPGNGRPLKPFRWWQQLNRALFHLPLVDADGRQVVYSVDVRHWQQFTTEDGKGKAHLYADGRHIAESKLPAAFPVNDGTAEGGIIEVKESAFGLKRCHFIAADGSERQLTPDPASAEGRRARLDRERPGLSRGISVFSVLLLFGPLALLALQLAESITRIPPVAERFGTFTSPVDLPLWLNVTLGVVAAAASTERALRLRYSTILDGS</sequence>
<keyword evidence="1" id="KW-0812">Transmembrane</keyword>
<feature type="transmembrane region" description="Helical" evidence="1">
    <location>
        <begin position="143"/>
        <end position="168"/>
    </location>
</feature>
<evidence type="ECO:0000313" key="3">
    <source>
        <dbReference type="Proteomes" id="UP000632138"/>
    </source>
</evidence>
<comment type="caution">
    <text evidence="2">The sequence shown here is derived from an EMBL/GenBank/DDBJ whole genome shotgun (WGS) entry which is preliminary data.</text>
</comment>
<evidence type="ECO:0000313" key="2">
    <source>
        <dbReference type="EMBL" id="MBM2615947.1"/>
    </source>
</evidence>
<organism evidence="2 3">
    <name type="scientific">Paractinoplanes ovalisporus</name>
    <dbReference type="NCBI Taxonomy" id="2810368"/>
    <lineage>
        <taxon>Bacteria</taxon>
        <taxon>Bacillati</taxon>
        <taxon>Actinomycetota</taxon>
        <taxon>Actinomycetes</taxon>
        <taxon>Micromonosporales</taxon>
        <taxon>Micromonosporaceae</taxon>
        <taxon>Paractinoplanes</taxon>
    </lineage>
</organism>
<keyword evidence="1" id="KW-0472">Membrane</keyword>
<gene>
    <name evidence="2" type="ORF">JIG36_10300</name>
</gene>
<reference evidence="2 3" key="1">
    <citation type="submission" date="2021-01" db="EMBL/GenBank/DDBJ databases">
        <title>Actinoplanes sp. nov. LDG1-06 isolated from lichen.</title>
        <authorList>
            <person name="Saeng-In P."/>
            <person name="Phongsopitanun W."/>
            <person name="Kanchanasin P."/>
            <person name="Yuki M."/>
            <person name="Kudo T."/>
            <person name="Ohkuma M."/>
            <person name="Tanasupawat S."/>
        </authorList>
    </citation>
    <scope>NUCLEOTIDE SEQUENCE [LARGE SCALE GENOMIC DNA]</scope>
    <source>
        <strain evidence="2 3">LDG1-06</strain>
    </source>
</reference>
<dbReference type="EMBL" id="JAENHP010000003">
    <property type="protein sequence ID" value="MBM2615947.1"/>
    <property type="molecule type" value="Genomic_DNA"/>
</dbReference>
<accession>A0ABS2A813</accession>
<keyword evidence="1" id="KW-1133">Transmembrane helix</keyword>
<dbReference type="Proteomes" id="UP000632138">
    <property type="component" value="Unassembled WGS sequence"/>
</dbReference>
<evidence type="ECO:0000256" key="1">
    <source>
        <dbReference type="SAM" id="Phobius"/>
    </source>
</evidence>
<keyword evidence="3" id="KW-1185">Reference proteome</keyword>